<keyword evidence="5" id="KW-0460">Magnesium</keyword>
<reference evidence="11 12" key="1">
    <citation type="submission" date="2015-02" db="EMBL/GenBank/DDBJ databases">
        <authorList>
            <person name="Ju K.-S."/>
            <person name="Doroghazi J.R."/>
            <person name="Metcalf W."/>
        </authorList>
    </citation>
    <scope>NUCLEOTIDE SEQUENCE [LARGE SCALE GENOMIC DNA]</scope>
    <source>
        <strain evidence="11 12">ATCC 31215</strain>
    </source>
</reference>
<dbReference type="InterPro" id="IPR036412">
    <property type="entry name" value="HAD-like_sf"/>
</dbReference>
<dbReference type="PRINTS" id="PR00413">
    <property type="entry name" value="HADHALOGNASE"/>
</dbReference>
<dbReference type="NCBIfam" id="TIGR02009">
    <property type="entry name" value="PGMB-YQAB-SF"/>
    <property type="match status" value="1"/>
</dbReference>
<proteinExistence type="inferred from homology"/>
<evidence type="ECO:0000256" key="6">
    <source>
        <dbReference type="ARBA" id="ARBA00023235"/>
    </source>
</evidence>
<dbReference type="InterPro" id="IPR006439">
    <property type="entry name" value="HAD-SF_hydro_IA"/>
</dbReference>
<accession>A0A0F2TA29</accession>
<keyword evidence="4" id="KW-0479">Metal-binding</keyword>
<dbReference type="GO" id="GO:0008801">
    <property type="term" value="F:beta-phosphoglucomutase activity"/>
    <property type="evidence" value="ECO:0007669"/>
    <property type="project" value="UniProtKB-EC"/>
</dbReference>
<keyword evidence="7" id="KW-0119">Carbohydrate metabolism</keyword>
<evidence type="ECO:0000256" key="3">
    <source>
        <dbReference type="ARBA" id="ARBA00022553"/>
    </source>
</evidence>
<name>A0A0F2TA29_STRR3</name>
<evidence type="ECO:0000256" key="10">
    <source>
        <dbReference type="ARBA" id="ARBA00044991"/>
    </source>
</evidence>
<dbReference type="OrthoDB" id="9797743at2"/>
<dbReference type="Gene3D" id="3.40.50.1000">
    <property type="entry name" value="HAD superfamily/HAD-like"/>
    <property type="match status" value="1"/>
</dbReference>
<dbReference type="GO" id="GO:0046872">
    <property type="term" value="F:metal ion binding"/>
    <property type="evidence" value="ECO:0007669"/>
    <property type="project" value="UniProtKB-KW"/>
</dbReference>
<dbReference type="PANTHER" id="PTHR46193:SF18">
    <property type="entry name" value="HEXITOL PHOSPHATASE B"/>
    <property type="match status" value="1"/>
</dbReference>
<dbReference type="InterPro" id="IPR010976">
    <property type="entry name" value="B-phosphoglucomutase_hydrolase"/>
</dbReference>
<keyword evidence="3" id="KW-0597">Phosphoprotein</keyword>
<dbReference type="Pfam" id="PF00702">
    <property type="entry name" value="Hydrolase"/>
    <property type="match status" value="1"/>
</dbReference>
<comment type="caution">
    <text evidence="11">The sequence shown here is derived from an EMBL/GenBank/DDBJ whole genome shotgun (WGS) entry which is preliminary data.</text>
</comment>
<gene>
    <name evidence="11" type="ORF">VM95_27920</name>
</gene>
<dbReference type="SUPFAM" id="SSF56784">
    <property type="entry name" value="HAD-like"/>
    <property type="match status" value="1"/>
</dbReference>
<evidence type="ECO:0000256" key="7">
    <source>
        <dbReference type="ARBA" id="ARBA00023277"/>
    </source>
</evidence>
<dbReference type="RefSeq" id="WP_045701747.1">
    <property type="nucleotide sequence ID" value="NZ_JZKH01000072.1"/>
</dbReference>
<evidence type="ECO:0000256" key="2">
    <source>
        <dbReference type="ARBA" id="ARBA00006171"/>
    </source>
</evidence>
<dbReference type="Gene3D" id="1.10.150.240">
    <property type="entry name" value="Putative phosphatase, domain 2"/>
    <property type="match status" value="1"/>
</dbReference>
<dbReference type="NCBIfam" id="TIGR01509">
    <property type="entry name" value="HAD-SF-IA-v3"/>
    <property type="match status" value="1"/>
</dbReference>
<dbReference type="PATRIC" id="fig|359131.3.peg.6938"/>
<keyword evidence="6" id="KW-0413">Isomerase</keyword>
<dbReference type="EC" id="5.4.2.6" evidence="9"/>
<comment type="similarity">
    <text evidence="2">Belongs to the HAD-like hydrolase superfamily. CbbY/CbbZ/Gph/YieH family.</text>
</comment>
<evidence type="ECO:0000256" key="5">
    <source>
        <dbReference type="ARBA" id="ARBA00022842"/>
    </source>
</evidence>
<dbReference type="AlphaFoldDB" id="A0A0F2TA29"/>
<evidence type="ECO:0000256" key="1">
    <source>
        <dbReference type="ARBA" id="ARBA00001946"/>
    </source>
</evidence>
<evidence type="ECO:0000313" key="12">
    <source>
        <dbReference type="Proteomes" id="UP000033699"/>
    </source>
</evidence>
<dbReference type="Proteomes" id="UP000033699">
    <property type="component" value="Unassembled WGS sequence"/>
</dbReference>
<comment type="cofactor">
    <cofactor evidence="1">
        <name>Mg(2+)</name>
        <dbReference type="ChEBI" id="CHEBI:18420"/>
    </cofactor>
</comment>
<dbReference type="EMBL" id="JZKH01000072">
    <property type="protein sequence ID" value="KJS59301.1"/>
    <property type="molecule type" value="Genomic_DNA"/>
</dbReference>
<organism evidence="11 12">
    <name type="scientific">Streptomyces rubellomurinus (strain ATCC 31215)</name>
    <dbReference type="NCBI Taxonomy" id="359131"/>
    <lineage>
        <taxon>Bacteria</taxon>
        <taxon>Bacillati</taxon>
        <taxon>Actinomycetota</taxon>
        <taxon>Actinomycetes</taxon>
        <taxon>Kitasatosporales</taxon>
        <taxon>Streptomycetaceae</taxon>
        <taxon>Streptomyces</taxon>
    </lineage>
</organism>
<evidence type="ECO:0000313" key="11">
    <source>
        <dbReference type="EMBL" id="KJS59301.1"/>
    </source>
</evidence>
<evidence type="ECO:0000256" key="9">
    <source>
        <dbReference type="ARBA" id="ARBA00044968"/>
    </source>
</evidence>
<dbReference type="InterPro" id="IPR023198">
    <property type="entry name" value="PGP-like_dom2"/>
</dbReference>
<dbReference type="InterPro" id="IPR051600">
    <property type="entry name" value="Beta-PGM-like"/>
</dbReference>
<sequence length="257" mass="27121">MLGLPDDIRAFLFDLDGVLTQTAKVHAAAWKDTFDAFLRAEAARTGGPFVPFDAVTEYDTYVDGRPRLDGTRAFLHSRGIDLPEGTPDDPPDARTVQGISRAKNDTVLRLIHEQGVQPYDGSVAYVRRLDALGLPRAVVSSSANCRDVLRAAGLLELFPVIVDGVVATRERLPGKPAPDTYLYAARALGVEPAHAAVFEDALAGVASGRAGGFGAVVGVDRTGQAAELRRDGATVVVADLADLLSAAPPLPGEEGPR</sequence>
<dbReference type="SFLD" id="SFLDS00003">
    <property type="entry name" value="Haloacid_Dehalogenase"/>
    <property type="match status" value="1"/>
</dbReference>
<keyword evidence="12" id="KW-1185">Reference proteome</keyword>
<comment type="catalytic activity">
    <reaction evidence="8">
        <text>beta-D-glucose 1-phosphate = beta-D-glucose 6-phosphate</text>
        <dbReference type="Rhea" id="RHEA:20113"/>
        <dbReference type="ChEBI" id="CHEBI:57684"/>
        <dbReference type="ChEBI" id="CHEBI:58247"/>
        <dbReference type="EC" id="5.4.2.6"/>
    </reaction>
</comment>
<dbReference type="InterPro" id="IPR023214">
    <property type="entry name" value="HAD_sf"/>
</dbReference>
<evidence type="ECO:0000256" key="8">
    <source>
        <dbReference type="ARBA" id="ARBA00044926"/>
    </source>
</evidence>
<protein>
    <recommendedName>
        <fullName evidence="10">Beta-phosphoglucomutase</fullName>
        <ecNumber evidence="9">5.4.2.6</ecNumber>
    </recommendedName>
</protein>
<evidence type="ECO:0000256" key="4">
    <source>
        <dbReference type="ARBA" id="ARBA00022723"/>
    </source>
</evidence>
<dbReference type="SFLD" id="SFLDG01129">
    <property type="entry name" value="C1.5:_HAD__Beta-PGM__Phosphata"/>
    <property type="match status" value="1"/>
</dbReference>
<dbReference type="PANTHER" id="PTHR46193">
    <property type="entry name" value="6-PHOSPHOGLUCONATE PHOSPHATASE"/>
    <property type="match status" value="1"/>
</dbReference>